<proteinExistence type="predicted"/>
<gene>
    <name evidence="2" type="ORF">SAMN05216201_102196</name>
</gene>
<name>A0A1H6TFM1_9PSED</name>
<evidence type="ECO:0000256" key="1">
    <source>
        <dbReference type="SAM" id="Phobius"/>
    </source>
</evidence>
<protein>
    <submittedName>
        <fullName evidence="2">Uncharacterized protein</fullName>
    </submittedName>
</protein>
<keyword evidence="1" id="KW-1133">Transmembrane helix</keyword>
<dbReference type="EMBL" id="FNZE01000002">
    <property type="protein sequence ID" value="SEI78096.1"/>
    <property type="molecule type" value="Genomic_DNA"/>
</dbReference>
<dbReference type="Proteomes" id="UP000242930">
    <property type="component" value="Unassembled WGS sequence"/>
</dbReference>
<dbReference type="STRING" id="915471.SAMN05216201_102196"/>
<feature type="transmembrane region" description="Helical" evidence="1">
    <location>
        <begin position="33"/>
        <end position="52"/>
    </location>
</feature>
<keyword evidence="3" id="KW-1185">Reference proteome</keyword>
<reference evidence="3" key="1">
    <citation type="submission" date="2016-10" db="EMBL/GenBank/DDBJ databases">
        <authorList>
            <person name="Varghese N."/>
            <person name="Submissions S."/>
        </authorList>
    </citation>
    <scope>NUCLEOTIDE SEQUENCE [LARGE SCALE GENOMIC DNA]</scope>
    <source>
        <strain evidence="3">LMG 25967</strain>
    </source>
</reference>
<accession>A0A1H6TFM1</accession>
<dbReference type="OrthoDB" id="8601734at2"/>
<dbReference type="AlphaFoldDB" id="A0A1H6TFM1"/>
<keyword evidence="1" id="KW-0812">Transmembrane</keyword>
<evidence type="ECO:0000313" key="2">
    <source>
        <dbReference type="EMBL" id="SEI78096.1"/>
    </source>
</evidence>
<evidence type="ECO:0000313" key="3">
    <source>
        <dbReference type="Proteomes" id="UP000242930"/>
    </source>
</evidence>
<sequence length="179" mass="19931">MIWHLIAAICAALAGAGIALILRSLTRQWLPKWIIPAFAGLGMLTYTIHYEYTWFDTKQAQLPAGSLVVASETGDMLWRPWTALFPMPLSYTVLDSANAQIEETSQGRMGRFVLYRFEKHHLMSTVKSGAHQLLCSEKVMFSLNEAGQAKFETLTKLDINAPLYRAICEPNGLQASPGN</sequence>
<dbReference type="RefSeq" id="WP_090306822.1">
    <property type="nucleotide sequence ID" value="NZ_FNZE01000002.1"/>
</dbReference>
<organism evidence="2 3">
    <name type="scientific">Pseudomonas linyingensis</name>
    <dbReference type="NCBI Taxonomy" id="915471"/>
    <lineage>
        <taxon>Bacteria</taxon>
        <taxon>Pseudomonadati</taxon>
        <taxon>Pseudomonadota</taxon>
        <taxon>Gammaproteobacteria</taxon>
        <taxon>Pseudomonadales</taxon>
        <taxon>Pseudomonadaceae</taxon>
        <taxon>Pseudomonas</taxon>
    </lineage>
</organism>
<keyword evidence="1" id="KW-0472">Membrane</keyword>